<keyword evidence="2" id="KW-0728">SH3 domain</keyword>
<keyword evidence="5" id="KW-0418">Kinase</keyword>
<evidence type="ECO:0000313" key="11">
    <source>
        <dbReference type="EMBL" id="KAL3122727.1"/>
    </source>
</evidence>
<organism evidence="11 12">
    <name type="scientific">Heterodera trifolii</name>
    <dbReference type="NCBI Taxonomy" id="157864"/>
    <lineage>
        <taxon>Eukaryota</taxon>
        <taxon>Metazoa</taxon>
        <taxon>Ecdysozoa</taxon>
        <taxon>Nematoda</taxon>
        <taxon>Chromadorea</taxon>
        <taxon>Rhabditida</taxon>
        <taxon>Tylenchina</taxon>
        <taxon>Tylenchomorpha</taxon>
        <taxon>Tylenchoidea</taxon>
        <taxon>Heteroderidae</taxon>
        <taxon>Heteroderinae</taxon>
        <taxon>Heterodera</taxon>
    </lineage>
</organism>
<dbReference type="GO" id="GO:0005524">
    <property type="term" value="F:ATP binding"/>
    <property type="evidence" value="ECO:0007669"/>
    <property type="project" value="UniProtKB-KW"/>
</dbReference>
<feature type="compositionally biased region" description="Polar residues" evidence="9">
    <location>
        <begin position="578"/>
        <end position="592"/>
    </location>
</feature>
<evidence type="ECO:0000256" key="4">
    <source>
        <dbReference type="ARBA" id="ARBA00022741"/>
    </source>
</evidence>
<dbReference type="EC" id="2.7.10.2" evidence="1"/>
<keyword evidence="4" id="KW-0547">Nucleotide-binding</keyword>
<evidence type="ECO:0000256" key="7">
    <source>
        <dbReference type="ARBA" id="ARBA00023137"/>
    </source>
</evidence>
<dbReference type="InterPro" id="IPR050198">
    <property type="entry name" value="Non-receptor_tyrosine_kinases"/>
</dbReference>
<dbReference type="AlphaFoldDB" id="A0ABD2M6M4"/>
<evidence type="ECO:0000259" key="10">
    <source>
        <dbReference type="SMART" id="SM00219"/>
    </source>
</evidence>
<dbReference type="InterPro" id="IPR020635">
    <property type="entry name" value="Tyr_kinase_cat_dom"/>
</dbReference>
<dbReference type="GO" id="GO:0004715">
    <property type="term" value="F:non-membrane spanning protein tyrosine kinase activity"/>
    <property type="evidence" value="ECO:0007669"/>
    <property type="project" value="UniProtKB-EC"/>
</dbReference>
<evidence type="ECO:0000256" key="6">
    <source>
        <dbReference type="ARBA" id="ARBA00022840"/>
    </source>
</evidence>
<dbReference type="InterPro" id="IPR011009">
    <property type="entry name" value="Kinase-like_dom_sf"/>
</dbReference>
<evidence type="ECO:0000256" key="3">
    <source>
        <dbReference type="ARBA" id="ARBA00022679"/>
    </source>
</evidence>
<proteinExistence type="predicted"/>
<dbReference type="EMBL" id="JBICBT010000128">
    <property type="protein sequence ID" value="KAL3122727.1"/>
    <property type="molecule type" value="Genomic_DNA"/>
</dbReference>
<dbReference type="SMART" id="SM00219">
    <property type="entry name" value="TyrKc"/>
    <property type="match status" value="1"/>
</dbReference>
<evidence type="ECO:0000256" key="8">
    <source>
        <dbReference type="ARBA" id="ARBA00047899"/>
    </source>
</evidence>
<comment type="caution">
    <text evidence="11">The sequence shown here is derived from an EMBL/GenBank/DDBJ whole genome shotgun (WGS) entry which is preliminary data.</text>
</comment>
<gene>
    <name evidence="11" type="ORF">niasHT_005444</name>
</gene>
<feature type="domain" description="Tyrosine-protein kinase catalytic" evidence="10">
    <location>
        <begin position="137"/>
        <end position="493"/>
    </location>
</feature>
<dbReference type="InterPro" id="IPR055175">
    <property type="entry name" value="ACK/TNK-like_SAM"/>
</dbReference>
<dbReference type="GO" id="GO:0004674">
    <property type="term" value="F:protein serine/threonine kinase activity"/>
    <property type="evidence" value="ECO:0007669"/>
    <property type="project" value="UniProtKB-EC"/>
</dbReference>
<evidence type="ECO:0000313" key="12">
    <source>
        <dbReference type="Proteomes" id="UP001620626"/>
    </source>
</evidence>
<feature type="region of interest" description="Disordered" evidence="9">
    <location>
        <begin position="107"/>
        <end position="132"/>
    </location>
</feature>
<keyword evidence="3" id="KW-0808">Transferase</keyword>
<name>A0ABD2M6M4_9BILA</name>
<accession>A0ABD2M6M4</accession>
<feature type="region of interest" description="Disordered" evidence="9">
    <location>
        <begin position="577"/>
        <end position="600"/>
    </location>
</feature>
<dbReference type="Gene3D" id="3.30.200.20">
    <property type="entry name" value="Phosphorylase Kinase, domain 1"/>
    <property type="match status" value="1"/>
</dbReference>
<evidence type="ECO:0000256" key="1">
    <source>
        <dbReference type="ARBA" id="ARBA00011903"/>
    </source>
</evidence>
<evidence type="ECO:0000256" key="5">
    <source>
        <dbReference type="ARBA" id="ARBA00022777"/>
    </source>
</evidence>
<evidence type="ECO:0000256" key="9">
    <source>
        <dbReference type="SAM" id="MobiDB-lite"/>
    </source>
</evidence>
<keyword evidence="6" id="KW-0067">ATP-binding</keyword>
<comment type="catalytic activity">
    <reaction evidence="8">
        <text>L-threonyl-[protein] + ATP = O-phospho-L-threonyl-[protein] + ADP + H(+)</text>
        <dbReference type="Rhea" id="RHEA:46608"/>
        <dbReference type="Rhea" id="RHEA-COMP:11060"/>
        <dbReference type="Rhea" id="RHEA-COMP:11605"/>
        <dbReference type="ChEBI" id="CHEBI:15378"/>
        <dbReference type="ChEBI" id="CHEBI:30013"/>
        <dbReference type="ChEBI" id="CHEBI:30616"/>
        <dbReference type="ChEBI" id="CHEBI:61977"/>
        <dbReference type="ChEBI" id="CHEBI:456216"/>
        <dbReference type="EC" id="2.7.11.1"/>
    </reaction>
</comment>
<dbReference type="PANTHER" id="PTHR24418">
    <property type="entry name" value="TYROSINE-PROTEIN KINASE"/>
    <property type="match status" value="1"/>
</dbReference>
<dbReference type="Proteomes" id="UP001620626">
    <property type="component" value="Unassembled WGS sequence"/>
</dbReference>
<dbReference type="Pfam" id="PF22931">
    <property type="entry name" value="SAM_TNK"/>
    <property type="match status" value="1"/>
</dbReference>
<sequence>MLGNGNDNASTSSFAQNSLEELLTATDLLSYHDALKNVLKLRHAGDIGDTDSADLDGIGMSRPEQRRLMREYAKHYALEQRQQNGVVWKKFRLKVFGEAKLCKQRKVTGETDHWQGPGGEAETAQQPQHHIIPPERVTLCKKIGTGEFGHVFQAAWRDATGDGKKAIQVEWGRGGGVGQASRSQSAHSPKVAVKRILPEKHYLHSTASFSAGSGHNGRGCIIRMLSDCLGVLLETKAVMLVGVGLLFVVHWLNVRCPNSPRCGSLIECLQCPSWKRALFGRLSLSDFALQIIAQGIALPFPVTGFSTATSPLANVLVCTPSKGQNLRLWAQPLPGPMGEDYYRSEFRLRPLNCPSRGVRPNASIFWRFNSASDVCAYGVCPLVGKCFSYGKTPWAWMSVLTVEQRTRKAPWDLHSQIWQNKGGLAPGTLRFAFFPRFVTAKFSKILHSIPTTQRQKVALSRGVSPRRPILLMLHCWEWEAHLRPTFEQICDRLPSMVPPLLVTICESGTAKSGPSEFTEEMKPSHCFDKKKEARKGGGNKRAERATYGTRAYVGADGRSFWPFECQQKVTLARALPPESSTLPLSNDGQMRNTFPPAGWA</sequence>
<keyword evidence="12" id="KW-1185">Reference proteome</keyword>
<dbReference type="SUPFAM" id="SSF56112">
    <property type="entry name" value="Protein kinase-like (PK-like)"/>
    <property type="match status" value="1"/>
</dbReference>
<protein>
    <recommendedName>
        <fullName evidence="1">non-specific protein-tyrosine kinase</fullName>
        <ecNumber evidence="1">2.7.10.2</ecNumber>
    </recommendedName>
</protein>
<keyword evidence="7" id="KW-0829">Tyrosine-protein kinase</keyword>
<reference evidence="11 12" key="1">
    <citation type="submission" date="2024-10" db="EMBL/GenBank/DDBJ databases">
        <authorList>
            <person name="Kim D."/>
        </authorList>
    </citation>
    <scope>NUCLEOTIDE SEQUENCE [LARGE SCALE GENOMIC DNA]</scope>
    <source>
        <strain evidence="11">BH-2024</strain>
    </source>
</reference>
<evidence type="ECO:0000256" key="2">
    <source>
        <dbReference type="ARBA" id="ARBA00022443"/>
    </source>
</evidence>